<proteinExistence type="predicted"/>
<dbReference type="Proteomes" id="UP000231436">
    <property type="component" value="Unassembled WGS sequence"/>
</dbReference>
<evidence type="ECO:0000313" key="2">
    <source>
        <dbReference type="EMBL" id="PJE76586.1"/>
    </source>
</evidence>
<feature type="domain" description="DUF7282" evidence="1">
    <location>
        <begin position="60"/>
        <end position="143"/>
    </location>
</feature>
<organism evidence="2 3">
    <name type="scientific">Candidatus Uhrbacteria bacterium CG10_big_fil_rev_8_21_14_0_10_48_16</name>
    <dbReference type="NCBI Taxonomy" id="1975038"/>
    <lineage>
        <taxon>Bacteria</taxon>
        <taxon>Candidatus Uhriibacteriota</taxon>
    </lineage>
</organism>
<sequence>MQQTLPKLWIFVFLAVGAIIVAILLTGPSAPTETQTDEIAMDSPRSATFDQMLEKGGNAIYVENQLSDQSMVRVGFAVLSEPGYVVVFDDNEGVPGSVIGNSVLLEAGGEHFVVPVNKPLEEDQVYYALLYHDNGDGEFSLAVDTQALDFEESVILMNFIATPDSEPELNAVMP</sequence>
<dbReference type="AlphaFoldDB" id="A0A2M8LGQ7"/>
<dbReference type="InterPro" id="IPR055706">
    <property type="entry name" value="Slg1/2_DUF7282"/>
</dbReference>
<comment type="caution">
    <text evidence="2">The sequence shown here is derived from an EMBL/GenBank/DDBJ whole genome shotgun (WGS) entry which is preliminary data.</text>
</comment>
<evidence type="ECO:0000313" key="3">
    <source>
        <dbReference type="Proteomes" id="UP000231436"/>
    </source>
</evidence>
<gene>
    <name evidence="2" type="ORF">COV05_04440</name>
</gene>
<accession>A0A2M8LGQ7</accession>
<dbReference type="Pfam" id="PF23951">
    <property type="entry name" value="DUF7282"/>
    <property type="match status" value="1"/>
</dbReference>
<name>A0A2M8LGQ7_9BACT</name>
<protein>
    <recommendedName>
        <fullName evidence="1">DUF7282 domain-containing protein</fullName>
    </recommendedName>
</protein>
<dbReference type="EMBL" id="PFEU01000018">
    <property type="protein sequence ID" value="PJE76586.1"/>
    <property type="molecule type" value="Genomic_DNA"/>
</dbReference>
<reference evidence="3" key="1">
    <citation type="submission" date="2017-09" db="EMBL/GenBank/DDBJ databases">
        <title>Depth-based differentiation of microbial function through sediment-hosted aquifers and enrichment of novel symbionts in the deep terrestrial subsurface.</title>
        <authorList>
            <person name="Probst A.J."/>
            <person name="Ladd B."/>
            <person name="Jarett J.K."/>
            <person name="Geller-Mcgrath D.E."/>
            <person name="Sieber C.M.K."/>
            <person name="Emerson J.B."/>
            <person name="Anantharaman K."/>
            <person name="Thomas B.C."/>
            <person name="Malmstrom R."/>
            <person name="Stieglmeier M."/>
            <person name="Klingl A."/>
            <person name="Woyke T."/>
            <person name="Ryan C.M."/>
            <person name="Banfield J.F."/>
        </authorList>
    </citation>
    <scope>NUCLEOTIDE SEQUENCE [LARGE SCALE GENOMIC DNA]</scope>
</reference>
<evidence type="ECO:0000259" key="1">
    <source>
        <dbReference type="Pfam" id="PF23951"/>
    </source>
</evidence>